<dbReference type="EnsemblMetazoa" id="GPAI040818-RA">
    <property type="protein sequence ID" value="GPAI040818-PA"/>
    <property type="gene ID" value="GPAI040818"/>
</dbReference>
<dbReference type="AlphaFoldDB" id="A0A1B0AC57"/>
<proteinExistence type="predicted"/>
<dbReference type="VEuPathDB" id="VectorBase:GPAI040818"/>
<dbReference type="Proteomes" id="UP000092445">
    <property type="component" value="Unassembled WGS sequence"/>
</dbReference>
<sequence length="132" mass="14093">RPRTVRHHCPPTKSWHRPLLFSLLYFARKYWQSGSSSSSWVHSALLPNSTRGGGTPPPSNPTVGSMSSISLVGFSTAIIARAIIGSSLISTTSSAVSLVKFYVAPDVGGDLFGGVSADRVEDINCPCGYPWI</sequence>
<name>A0A1B0AC57_GLOPL</name>
<protein>
    <submittedName>
        <fullName evidence="1">Uncharacterized protein</fullName>
    </submittedName>
</protein>
<accession>A0A1B0AC57</accession>
<keyword evidence="2" id="KW-1185">Reference proteome</keyword>
<reference evidence="2" key="1">
    <citation type="submission" date="2014-03" db="EMBL/GenBank/DDBJ databases">
        <authorList>
            <person name="Aksoy S."/>
            <person name="Warren W."/>
            <person name="Wilson R.K."/>
        </authorList>
    </citation>
    <scope>NUCLEOTIDE SEQUENCE [LARGE SCALE GENOMIC DNA]</scope>
    <source>
        <strain evidence="2">IAEA</strain>
    </source>
</reference>
<evidence type="ECO:0000313" key="2">
    <source>
        <dbReference type="Proteomes" id="UP000092445"/>
    </source>
</evidence>
<organism evidence="1 2">
    <name type="scientific">Glossina pallidipes</name>
    <name type="common">Tsetse fly</name>
    <dbReference type="NCBI Taxonomy" id="7398"/>
    <lineage>
        <taxon>Eukaryota</taxon>
        <taxon>Metazoa</taxon>
        <taxon>Ecdysozoa</taxon>
        <taxon>Arthropoda</taxon>
        <taxon>Hexapoda</taxon>
        <taxon>Insecta</taxon>
        <taxon>Pterygota</taxon>
        <taxon>Neoptera</taxon>
        <taxon>Endopterygota</taxon>
        <taxon>Diptera</taxon>
        <taxon>Brachycera</taxon>
        <taxon>Muscomorpha</taxon>
        <taxon>Hippoboscoidea</taxon>
        <taxon>Glossinidae</taxon>
        <taxon>Glossina</taxon>
    </lineage>
</organism>
<reference evidence="1" key="2">
    <citation type="submission" date="2020-05" db="UniProtKB">
        <authorList>
            <consortium name="EnsemblMetazoa"/>
        </authorList>
    </citation>
    <scope>IDENTIFICATION</scope>
    <source>
        <strain evidence="1">IAEA</strain>
    </source>
</reference>
<evidence type="ECO:0000313" key="1">
    <source>
        <dbReference type="EnsemblMetazoa" id="GPAI040818-PA"/>
    </source>
</evidence>